<reference evidence="3 4" key="1">
    <citation type="submission" date="2019-09" db="EMBL/GenBank/DDBJ databases">
        <title>FDA dAtabase for Regulatory Grade micrObial Sequences (FDA-ARGOS): Supporting development and validation of Infectious Disease Dx tests.</title>
        <authorList>
            <person name="Sciortino C."/>
            <person name="Tallon L."/>
            <person name="Sadzewicz L."/>
            <person name="Vavikolanu K."/>
            <person name="Mehta A."/>
            <person name="Aluvathingal J."/>
            <person name="Nadendla S."/>
            <person name="Nandy P."/>
            <person name="Geyer C."/>
            <person name="Yan Y."/>
            <person name="Sichtig H."/>
        </authorList>
    </citation>
    <scope>NUCLEOTIDE SEQUENCE [LARGE SCALE GENOMIC DNA]</scope>
    <source>
        <strain evidence="3 4">FDAARGOS_643</strain>
    </source>
</reference>
<dbReference type="AlphaFoldDB" id="A0A5P2QUK1"/>
<evidence type="ECO:0000313" key="3">
    <source>
        <dbReference type="EMBL" id="QEU09470.1"/>
    </source>
</evidence>
<sequence length="314" mass="33907">MEKRTLGHSGLEVSVVGLGCNNFGGMIPGLGIEEARAIVDAAIDAGVTLFDTADSYGAEGGSEKVLGEVLGARRKDIVLATKFASPMNRAVSTRYNGSRGYIMAAVEDSLRRLKTDYMDLYQYHFPDPLTPIEETLRALDDLVRQGKVRYIGCSNLAAWQLVDANWTARANGLGRLLSTQAEYNLLHRAPETELFAAMQSAGITLLPYFPLASGLLTGKYCKGQDLPADTRANLAYFKDGFSEERLDQVERLIGFAEARGHTILELAVSWLLAHPIVSSVIAGATKPGQVTANAKAAEWVLTAEDLAELDAILA</sequence>
<keyword evidence="1" id="KW-0560">Oxidoreductase</keyword>
<dbReference type="PANTHER" id="PTHR43364:SF4">
    <property type="entry name" value="NAD(P)-LINKED OXIDOREDUCTASE SUPERFAMILY PROTEIN"/>
    <property type="match status" value="1"/>
</dbReference>
<name>A0A5P2QUK1_9RHOB</name>
<gene>
    <name evidence="3" type="ORF">FOB51_16490</name>
</gene>
<feature type="domain" description="NADP-dependent oxidoreductase" evidence="2">
    <location>
        <begin position="16"/>
        <end position="313"/>
    </location>
</feature>
<dbReference type="EMBL" id="CP044081">
    <property type="protein sequence ID" value="QEU09470.1"/>
    <property type="molecule type" value="Genomic_DNA"/>
</dbReference>
<evidence type="ECO:0000256" key="1">
    <source>
        <dbReference type="ARBA" id="ARBA00023002"/>
    </source>
</evidence>
<evidence type="ECO:0000313" key="4">
    <source>
        <dbReference type="Proteomes" id="UP000324507"/>
    </source>
</evidence>
<dbReference type="GO" id="GO:0016491">
    <property type="term" value="F:oxidoreductase activity"/>
    <property type="evidence" value="ECO:0007669"/>
    <property type="project" value="UniProtKB-KW"/>
</dbReference>
<dbReference type="Gene3D" id="3.20.20.100">
    <property type="entry name" value="NADP-dependent oxidoreductase domain"/>
    <property type="match status" value="1"/>
</dbReference>
<proteinExistence type="predicted"/>
<dbReference type="PRINTS" id="PR00069">
    <property type="entry name" value="ALDKETRDTASE"/>
</dbReference>
<dbReference type="FunFam" id="3.20.20.100:FF:000004">
    <property type="entry name" value="Oxidoreductase, aldo/keto reductase"/>
    <property type="match status" value="1"/>
</dbReference>
<dbReference type="Proteomes" id="UP000324507">
    <property type="component" value="Chromosome"/>
</dbReference>
<organism evidence="3 4">
    <name type="scientific">Paracoccus yeei</name>
    <dbReference type="NCBI Taxonomy" id="147645"/>
    <lineage>
        <taxon>Bacteria</taxon>
        <taxon>Pseudomonadati</taxon>
        <taxon>Pseudomonadota</taxon>
        <taxon>Alphaproteobacteria</taxon>
        <taxon>Rhodobacterales</taxon>
        <taxon>Paracoccaceae</taxon>
        <taxon>Paracoccus</taxon>
    </lineage>
</organism>
<accession>A0A5P2QUK1</accession>
<dbReference type="RefSeq" id="WP_150351221.1">
    <property type="nucleotide sequence ID" value="NZ_CP044081.1"/>
</dbReference>
<protein>
    <submittedName>
        <fullName evidence="3">Aldo/keto reductase</fullName>
    </submittedName>
</protein>
<dbReference type="PANTHER" id="PTHR43364">
    <property type="entry name" value="NADH-SPECIFIC METHYLGLYOXAL REDUCTASE-RELATED"/>
    <property type="match status" value="1"/>
</dbReference>
<dbReference type="CDD" id="cd19084">
    <property type="entry name" value="AKR_AKR11B1-like"/>
    <property type="match status" value="1"/>
</dbReference>
<dbReference type="Pfam" id="PF00248">
    <property type="entry name" value="Aldo_ket_red"/>
    <property type="match status" value="1"/>
</dbReference>
<dbReference type="InterPro" id="IPR036812">
    <property type="entry name" value="NAD(P)_OxRdtase_dom_sf"/>
</dbReference>
<dbReference type="InterPro" id="IPR020471">
    <property type="entry name" value="AKR"/>
</dbReference>
<dbReference type="InterPro" id="IPR023210">
    <property type="entry name" value="NADP_OxRdtase_dom"/>
</dbReference>
<dbReference type="SUPFAM" id="SSF51430">
    <property type="entry name" value="NAD(P)-linked oxidoreductase"/>
    <property type="match status" value="1"/>
</dbReference>
<evidence type="ECO:0000259" key="2">
    <source>
        <dbReference type="Pfam" id="PF00248"/>
    </source>
</evidence>
<dbReference type="GO" id="GO:0005829">
    <property type="term" value="C:cytosol"/>
    <property type="evidence" value="ECO:0007669"/>
    <property type="project" value="TreeGrafter"/>
</dbReference>
<dbReference type="InterPro" id="IPR050523">
    <property type="entry name" value="AKR_Detox_Biosynth"/>
</dbReference>